<dbReference type="Gene3D" id="3.40.190.10">
    <property type="entry name" value="Periplasmic binding protein-like II"/>
    <property type="match status" value="2"/>
</dbReference>
<dbReference type="SUPFAM" id="SSF53850">
    <property type="entry name" value="Periplasmic binding protein-like II"/>
    <property type="match status" value="1"/>
</dbReference>
<dbReference type="PANTHER" id="PTHR43649:SF11">
    <property type="entry name" value="ABC TRANSPORTER SUBSTRATE-BINDING PROTEIN YESO-RELATED"/>
    <property type="match status" value="1"/>
</dbReference>
<feature type="chain" id="PRO_5046951725" evidence="1">
    <location>
        <begin position="27"/>
        <end position="437"/>
    </location>
</feature>
<dbReference type="InterPro" id="IPR006059">
    <property type="entry name" value="SBP"/>
</dbReference>
<evidence type="ECO:0000256" key="1">
    <source>
        <dbReference type="SAM" id="SignalP"/>
    </source>
</evidence>
<evidence type="ECO:0000313" key="3">
    <source>
        <dbReference type="Proteomes" id="UP001597307"/>
    </source>
</evidence>
<keyword evidence="1" id="KW-0732">Signal</keyword>
<dbReference type="PROSITE" id="PS51257">
    <property type="entry name" value="PROKAR_LIPOPROTEIN"/>
    <property type="match status" value="1"/>
</dbReference>
<feature type="signal peptide" evidence="1">
    <location>
        <begin position="1"/>
        <end position="26"/>
    </location>
</feature>
<dbReference type="PANTHER" id="PTHR43649">
    <property type="entry name" value="ARABINOSE-BINDING PROTEIN-RELATED"/>
    <property type="match status" value="1"/>
</dbReference>
<dbReference type="Proteomes" id="UP001597307">
    <property type="component" value="Unassembled WGS sequence"/>
</dbReference>
<dbReference type="EMBL" id="JBHUGA010000009">
    <property type="protein sequence ID" value="MFD1845784.1"/>
    <property type="molecule type" value="Genomic_DNA"/>
</dbReference>
<dbReference type="RefSeq" id="WP_343877993.1">
    <property type="nucleotide sequence ID" value="NZ_BAAAIJ010000009.1"/>
</dbReference>
<dbReference type="InterPro" id="IPR050490">
    <property type="entry name" value="Bact_solute-bd_prot1"/>
</dbReference>
<comment type="caution">
    <text evidence="2">The sequence shown here is derived from an EMBL/GenBank/DDBJ whole genome shotgun (WGS) entry which is preliminary data.</text>
</comment>
<evidence type="ECO:0000313" key="2">
    <source>
        <dbReference type="EMBL" id="MFD1845784.1"/>
    </source>
</evidence>
<sequence length="437" mass="47112">MTKFSRTTKTRSAVAMAMALGLGLTACGGGSDSGSEAAGDGNLRFSWWGSDPRHEANEQMITMFEEGNEGISISGEYGDFGGYWDRLATTTAGGDAPDVITMDEKYLQEYAGRGALANLSELPGLDLEKFDESSLSLGEYQDGLYGLSTGQNAYVVMVNEDLFEEAGVELPDDSTWTWDDYYDISAELEEKLGGDSRGSEFGAQDVDLRIWLRQQGESLYNEEDGGVGYSPENVTSWFEHLLTVRDDGGGPTASEFTENSSGTFEAGEFPTNRAGMGWYWSNQLAALRTASDSNISMLRVPSASGEAADNGMYYKASMYWSISEQSENKEAAAEFVNFLANDAEAAKVMLVDRGVPVNPDMAEAITPELGEADQSVVSFLDDIRPDMAEAPLPSPVGTGGVQDVVGRYVSEVLFETLTPEQATEQMTSEIEGLISAG</sequence>
<protein>
    <submittedName>
        <fullName evidence="2">ABC transporter substrate-binding protein</fullName>
    </submittedName>
</protein>
<dbReference type="Pfam" id="PF13416">
    <property type="entry name" value="SBP_bac_8"/>
    <property type="match status" value="1"/>
</dbReference>
<accession>A0ABW4Q5Z2</accession>
<proteinExistence type="predicted"/>
<name>A0ABW4Q5Z2_9MICC</name>
<organism evidence="2 3">
    <name type="scientific">Arthrobacter flavus</name>
    <dbReference type="NCBI Taxonomy" id="95172"/>
    <lineage>
        <taxon>Bacteria</taxon>
        <taxon>Bacillati</taxon>
        <taxon>Actinomycetota</taxon>
        <taxon>Actinomycetes</taxon>
        <taxon>Micrococcales</taxon>
        <taxon>Micrococcaceae</taxon>
        <taxon>Arthrobacter</taxon>
    </lineage>
</organism>
<reference evidence="3" key="1">
    <citation type="journal article" date="2019" name="Int. J. Syst. Evol. Microbiol.">
        <title>The Global Catalogue of Microorganisms (GCM) 10K type strain sequencing project: providing services to taxonomists for standard genome sequencing and annotation.</title>
        <authorList>
            <consortium name="The Broad Institute Genomics Platform"/>
            <consortium name="The Broad Institute Genome Sequencing Center for Infectious Disease"/>
            <person name="Wu L."/>
            <person name="Ma J."/>
        </authorList>
    </citation>
    <scope>NUCLEOTIDE SEQUENCE [LARGE SCALE GENOMIC DNA]</scope>
    <source>
        <strain evidence="3">JCM 11496</strain>
    </source>
</reference>
<gene>
    <name evidence="2" type="ORF">ACFSFX_04145</name>
</gene>
<keyword evidence="3" id="KW-1185">Reference proteome</keyword>